<organism evidence="7 8">
    <name type="scientific">Symbiodinium microadriaticum</name>
    <name type="common">Dinoflagellate</name>
    <name type="synonym">Zooxanthella microadriatica</name>
    <dbReference type="NCBI Taxonomy" id="2951"/>
    <lineage>
        <taxon>Eukaryota</taxon>
        <taxon>Sar</taxon>
        <taxon>Alveolata</taxon>
        <taxon>Dinophyceae</taxon>
        <taxon>Suessiales</taxon>
        <taxon>Symbiodiniaceae</taxon>
        <taxon>Symbiodinium</taxon>
    </lineage>
</organism>
<evidence type="ECO:0000313" key="7">
    <source>
        <dbReference type="EMBL" id="OLQ06205.1"/>
    </source>
</evidence>
<proteinExistence type="predicted"/>
<keyword evidence="5" id="KW-0460">Magnesium</keyword>
<evidence type="ECO:0000256" key="2">
    <source>
        <dbReference type="ARBA" id="ARBA00001946"/>
    </source>
</evidence>
<dbReference type="Pfam" id="PF03828">
    <property type="entry name" value="PAP_assoc"/>
    <property type="match status" value="1"/>
</dbReference>
<dbReference type="GO" id="GO:0016779">
    <property type="term" value="F:nucleotidyltransferase activity"/>
    <property type="evidence" value="ECO:0007669"/>
    <property type="project" value="TreeGrafter"/>
</dbReference>
<dbReference type="PANTHER" id="PTHR12271">
    <property type="entry name" value="POLY A POLYMERASE CID PAP -RELATED"/>
    <property type="match status" value="1"/>
</dbReference>
<dbReference type="PANTHER" id="PTHR12271:SF40">
    <property type="entry name" value="POLY(A) RNA POLYMERASE GLD2"/>
    <property type="match status" value="1"/>
</dbReference>
<dbReference type="InterPro" id="IPR002058">
    <property type="entry name" value="PAP_assoc"/>
</dbReference>
<keyword evidence="8" id="KW-1185">Reference proteome</keyword>
<dbReference type="InterPro" id="IPR043519">
    <property type="entry name" value="NT_sf"/>
</dbReference>
<evidence type="ECO:0000313" key="8">
    <source>
        <dbReference type="Proteomes" id="UP000186817"/>
    </source>
</evidence>
<dbReference type="Proteomes" id="UP000186817">
    <property type="component" value="Unassembled WGS sequence"/>
</dbReference>
<keyword evidence="4" id="KW-0479">Metal-binding</keyword>
<feature type="domain" description="PAP-associated" evidence="6">
    <location>
        <begin position="540"/>
        <end position="596"/>
    </location>
</feature>
<comment type="cofactor">
    <cofactor evidence="2">
        <name>Mg(2+)</name>
        <dbReference type="ChEBI" id="CHEBI:18420"/>
    </cofactor>
</comment>
<reference evidence="7 8" key="1">
    <citation type="submission" date="2016-02" db="EMBL/GenBank/DDBJ databases">
        <title>Genome analysis of coral dinoflagellate symbionts highlights evolutionary adaptations to a symbiotic lifestyle.</title>
        <authorList>
            <person name="Aranda M."/>
            <person name="Li Y."/>
            <person name="Liew Y.J."/>
            <person name="Baumgarten S."/>
            <person name="Simakov O."/>
            <person name="Wilson M."/>
            <person name="Piel J."/>
            <person name="Ashoor H."/>
            <person name="Bougouffa S."/>
            <person name="Bajic V.B."/>
            <person name="Ryu T."/>
            <person name="Ravasi T."/>
            <person name="Bayer T."/>
            <person name="Micklem G."/>
            <person name="Kim H."/>
            <person name="Bhak J."/>
            <person name="Lajeunesse T.C."/>
            <person name="Voolstra C.R."/>
        </authorList>
    </citation>
    <scope>NUCLEOTIDE SEQUENCE [LARGE SCALE GENOMIC DNA]</scope>
    <source>
        <strain evidence="7 8">CCMP2467</strain>
    </source>
</reference>
<evidence type="ECO:0000259" key="6">
    <source>
        <dbReference type="Pfam" id="PF03828"/>
    </source>
</evidence>
<dbReference type="GO" id="GO:0046872">
    <property type="term" value="F:metal ion binding"/>
    <property type="evidence" value="ECO:0007669"/>
    <property type="project" value="UniProtKB-KW"/>
</dbReference>
<dbReference type="EMBL" id="LSRX01000165">
    <property type="protein sequence ID" value="OLQ06205.1"/>
    <property type="molecule type" value="Genomic_DNA"/>
</dbReference>
<dbReference type="GO" id="GO:0031123">
    <property type="term" value="P:RNA 3'-end processing"/>
    <property type="evidence" value="ECO:0007669"/>
    <property type="project" value="TreeGrafter"/>
</dbReference>
<evidence type="ECO:0000256" key="1">
    <source>
        <dbReference type="ARBA" id="ARBA00001936"/>
    </source>
</evidence>
<sequence>MTQPDDVIGWYDFSWSGGSFPVCFRPAGNFFCPKFQAPARWEIDGDTVKIDWKKFGKYELKFDAATKTMDGNAVPKTEDDKNWRKATFNRALSPVEVLLLGDGAGSEWDFEWSGGKFPVKFKGDGYNHFQCDDFPAHASSKAFSEMEDVFDLLSSSFWETLIRVPLHLGTKPQHTSFCMSFVPNSEHCHVVSGCFMSGLRPTATGVNLHTFHNAFLQVHRTSSSPVREGQGSRPTSWFFLACKPVLKAWTEPCPHAAGRGLSGRVTFLLGFLLCRARRTGQARTRCLSSVSRLEDQMEAFRAAVAPKPSDRLRRAALLSKLEKISKKLLGSDVQVLGYGSCFTGVGESDAEIDATVYIPMTPARAAELTTVAATRSRQMREIVKKCALLGLQTADNFGVRRGTACIEESASVHLSGNLWRTYSAARCILSCQRLMPLYSSHLVRAYLELDPRLQNLILALRHWARTAGIVGREVGLLSSYTLALMAIYSVQICDGLPSLHNLAKPDGEGIVSDDGFDTVFVPFQDVDKVGYKGLRGMSSGELLLNFFDFFAEKFDWKQEVVSVREASRQTIESPCFQNLWGRTKKAGLHVEDPIELGRNLNNTVSPDVVERFRALLIDTAGKARTNPDLAELICLDGRHWSLDGDKLKINWAEFGNYEMTVDASKSAMDGGQVGGDPSKDWRKFLRDGAAESSVFLKAELLQDLNCKYALLVARGAMTWALRVVARLVFLGLPIQAAYFNLHEGEEKCFVETVPQHQVLTVKYRHADNPGVECMVIFKDPQGKQDGPWSW</sequence>
<evidence type="ECO:0000256" key="3">
    <source>
        <dbReference type="ARBA" id="ARBA00022679"/>
    </source>
</evidence>
<dbReference type="Gene3D" id="1.10.1410.10">
    <property type="match status" value="1"/>
</dbReference>
<protein>
    <submittedName>
        <fullName evidence="7">Poly(A) RNA polymerase cid13</fullName>
    </submittedName>
</protein>
<dbReference type="SUPFAM" id="SSF81301">
    <property type="entry name" value="Nucleotidyltransferase"/>
    <property type="match status" value="1"/>
</dbReference>
<comment type="caution">
    <text evidence="7">The sequence shown here is derived from an EMBL/GenBank/DDBJ whole genome shotgun (WGS) entry which is preliminary data.</text>
</comment>
<gene>
    <name evidence="7" type="primary">cid13</name>
    <name evidence="7" type="ORF">AK812_SmicGene10484</name>
</gene>
<evidence type="ECO:0000256" key="5">
    <source>
        <dbReference type="ARBA" id="ARBA00022842"/>
    </source>
</evidence>
<name>A0A1Q9EFJ5_SYMMI</name>
<accession>A0A1Q9EFJ5</accession>
<comment type="cofactor">
    <cofactor evidence="1">
        <name>Mn(2+)</name>
        <dbReference type="ChEBI" id="CHEBI:29035"/>
    </cofactor>
</comment>
<dbReference type="SUPFAM" id="SSF81631">
    <property type="entry name" value="PAP/OAS1 substrate-binding domain"/>
    <property type="match status" value="1"/>
</dbReference>
<keyword evidence="3" id="KW-0808">Transferase</keyword>
<evidence type="ECO:0000256" key="4">
    <source>
        <dbReference type="ARBA" id="ARBA00022723"/>
    </source>
</evidence>
<dbReference type="OrthoDB" id="408554at2759"/>
<dbReference type="AlphaFoldDB" id="A0A1Q9EFJ5"/>